<evidence type="ECO:0000313" key="2">
    <source>
        <dbReference type="Proteomes" id="UP000251647"/>
    </source>
</evidence>
<sequence length="85" mass="9820">MTPKDRWLLDQMLELEGKDLTQLTKQEKEVFDAFEARAHEFGVTIEIASEAPLSDIKQGTSSYSVTQLERHFPNQIIIKRVLDDE</sequence>
<reference evidence="1 2" key="1">
    <citation type="submission" date="2018-06" db="EMBL/GenBank/DDBJ databases">
        <authorList>
            <consortium name="Pathogen Informatics"/>
            <person name="Doyle S."/>
        </authorList>
    </citation>
    <scope>NUCLEOTIDE SEQUENCE [LARGE SCALE GENOMIC DNA]</scope>
    <source>
        <strain evidence="1 2">NCTC11647</strain>
    </source>
</reference>
<accession>A0A2T3QHY4</accession>
<dbReference type="OrthoDB" id="5822252at2"/>
<evidence type="ECO:0000313" key="1">
    <source>
        <dbReference type="EMBL" id="SPY43844.1"/>
    </source>
</evidence>
<name>A0A2T3QHY4_PHODM</name>
<protein>
    <submittedName>
        <fullName evidence="1">Uncharacterized protein</fullName>
    </submittedName>
</protein>
<proteinExistence type="predicted"/>
<dbReference type="Proteomes" id="UP000251647">
    <property type="component" value="Unassembled WGS sequence"/>
</dbReference>
<dbReference type="EMBL" id="UATL01000005">
    <property type="protein sequence ID" value="SPY43844.1"/>
    <property type="molecule type" value="Genomic_DNA"/>
</dbReference>
<organism evidence="1 2">
    <name type="scientific">Photobacterium damselae</name>
    <dbReference type="NCBI Taxonomy" id="38293"/>
    <lineage>
        <taxon>Bacteria</taxon>
        <taxon>Pseudomonadati</taxon>
        <taxon>Pseudomonadota</taxon>
        <taxon>Gammaproteobacteria</taxon>
        <taxon>Vibrionales</taxon>
        <taxon>Vibrionaceae</taxon>
        <taxon>Photobacterium</taxon>
    </lineage>
</organism>
<gene>
    <name evidence="1" type="ORF">NCTC11647_02777</name>
</gene>
<dbReference type="AlphaFoldDB" id="A0A2T3QHY4"/>